<dbReference type="STRING" id="865937.Gilli_1106"/>
<reference evidence="2" key="1">
    <citation type="journal article" date="2012" name="Stand. Genomic Sci.">
        <title>Genome sequence of the Antarctic rhodopsins-containing flavobacterium Gillisia limnaea type strain (R-8282(T)).</title>
        <authorList>
            <person name="Riedel T."/>
            <person name="Held B."/>
            <person name="Nolan M."/>
            <person name="Lucas S."/>
            <person name="Lapidus A."/>
            <person name="Tice H."/>
            <person name="Del Rio T.G."/>
            <person name="Cheng J.F."/>
            <person name="Han C."/>
            <person name="Tapia R."/>
            <person name="Goodwin L.A."/>
            <person name="Pitluck S."/>
            <person name="Liolios K."/>
            <person name="Mavromatis K."/>
            <person name="Pagani I."/>
            <person name="Ivanova N."/>
            <person name="Mikhailova N."/>
            <person name="Pati A."/>
            <person name="Chen A."/>
            <person name="Palaniappan K."/>
            <person name="Land M."/>
            <person name="Rohde M."/>
            <person name="Tindall B.J."/>
            <person name="Detter J.C."/>
            <person name="Goker M."/>
            <person name="Bristow J."/>
            <person name="Eisen J.A."/>
            <person name="Markowitz V."/>
            <person name="Hugenholtz P."/>
            <person name="Kyrpides N.C."/>
            <person name="Klenk H.P."/>
            <person name="Woyke T."/>
        </authorList>
    </citation>
    <scope>NUCLEOTIDE SEQUENCE [LARGE SCALE GENOMIC DNA]</scope>
    <source>
        <strain evidence="2">DSM 15749 / LMG 21470 / R-8282</strain>
    </source>
</reference>
<sequence length="46" mass="5735">MRISPDSPTMKLYQEFTTFNFYWDSYTIEERKKLNKDFMQKLYELG</sequence>
<accession>H2BVB5</accession>
<evidence type="ECO:0000313" key="1">
    <source>
        <dbReference type="EMBL" id="EHQ01780.1"/>
    </source>
</evidence>
<dbReference type="EMBL" id="JH594606">
    <property type="protein sequence ID" value="EHQ01780.1"/>
    <property type="molecule type" value="Genomic_DNA"/>
</dbReference>
<gene>
    <name evidence="1" type="ORF">Gilli_1106</name>
</gene>
<dbReference type="AlphaFoldDB" id="H2BVB5"/>
<protein>
    <submittedName>
        <fullName evidence="1">Uncharacterized protein</fullName>
    </submittedName>
</protein>
<keyword evidence="2" id="KW-1185">Reference proteome</keyword>
<proteinExistence type="predicted"/>
<name>H2BVB5_GILLR</name>
<evidence type="ECO:0000313" key="2">
    <source>
        <dbReference type="Proteomes" id="UP000003844"/>
    </source>
</evidence>
<dbReference type="HOGENOM" id="CLU_3184208_0_0_10"/>
<organism evidence="1 2">
    <name type="scientific">Gillisia limnaea (strain DSM 15749 / LMG 21470 / R-8282)</name>
    <dbReference type="NCBI Taxonomy" id="865937"/>
    <lineage>
        <taxon>Bacteria</taxon>
        <taxon>Pseudomonadati</taxon>
        <taxon>Bacteroidota</taxon>
        <taxon>Flavobacteriia</taxon>
        <taxon>Flavobacteriales</taxon>
        <taxon>Flavobacteriaceae</taxon>
        <taxon>Gillisia</taxon>
    </lineage>
</organism>
<dbReference type="Proteomes" id="UP000003844">
    <property type="component" value="Unassembled WGS sequence"/>
</dbReference>